<evidence type="ECO:0000259" key="3">
    <source>
        <dbReference type="PROSITE" id="PS50110"/>
    </source>
</evidence>
<dbReference type="Gene3D" id="3.40.50.2300">
    <property type="match status" value="1"/>
</dbReference>
<evidence type="ECO:0000256" key="1">
    <source>
        <dbReference type="ARBA" id="ARBA00022553"/>
    </source>
</evidence>
<sequence length="124" mass="13852">MAKILLVEDDVFLSSLLKNRLQKEGIDIIHARDGEEALQNLRSTPISLVLLDIILPKKSGFEVLEEIKSDPQLQAQKIPVMIISNLGQPEDIDRGQNLGATGYFVKAKTSIDDLVARIKEFIKK</sequence>
<accession>A0A2H0RCR4</accession>
<proteinExistence type="predicted"/>
<dbReference type="Proteomes" id="UP000231602">
    <property type="component" value="Unassembled WGS sequence"/>
</dbReference>
<evidence type="ECO:0000256" key="2">
    <source>
        <dbReference type="PROSITE-ProRule" id="PRU00169"/>
    </source>
</evidence>
<dbReference type="InterPro" id="IPR011006">
    <property type="entry name" value="CheY-like_superfamily"/>
</dbReference>
<feature type="domain" description="Response regulatory" evidence="3">
    <location>
        <begin position="3"/>
        <end position="121"/>
    </location>
</feature>
<dbReference type="SMART" id="SM00448">
    <property type="entry name" value="REC"/>
    <property type="match status" value="1"/>
</dbReference>
<dbReference type="AlphaFoldDB" id="A0A2H0RCR4"/>
<dbReference type="EMBL" id="PCXV01000012">
    <property type="protein sequence ID" value="PIR44267.1"/>
    <property type="molecule type" value="Genomic_DNA"/>
</dbReference>
<reference evidence="4 5" key="1">
    <citation type="submission" date="2017-09" db="EMBL/GenBank/DDBJ databases">
        <title>Depth-based differentiation of microbial function through sediment-hosted aquifers and enrichment of novel symbionts in the deep terrestrial subsurface.</title>
        <authorList>
            <person name="Probst A.J."/>
            <person name="Ladd B."/>
            <person name="Jarett J.K."/>
            <person name="Geller-Mcgrath D.E."/>
            <person name="Sieber C.M."/>
            <person name="Emerson J.B."/>
            <person name="Anantharaman K."/>
            <person name="Thomas B.C."/>
            <person name="Malmstrom R."/>
            <person name="Stieglmeier M."/>
            <person name="Klingl A."/>
            <person name="Woyke T."/>
            <person name="Ryan C.M."/>
            <person name="Banfield J.F."/>
        </authorList>
    </citation>
    <scope>NUCLEOTIDE SEQUENCE [LARGE SCALE GENOMIC DNA]</scope>
    <source>
        <strain evidence="4">CG10_big_fil_rev_8_21_14_0_10_31_9</strain>
    </source>
</reference>
<dbReference type="GO" id="GO:0000160">
    <property type="term" value="P:phosphorelay signal transduction system"/>
    <property type="evidence" value="ECO:0007669"/>
    <property type="project" value="InterPro"/>
</dbReference>
<dbReference type="InterPro" id="IPR001789">
    <property type="entry name" value="Sig_transdc_resp-reg_receiver"/>
</dbReference>
<dbReference type="InterPro" id="IPR050595">
    <property type="entry name" value="Bact_response_regulator"/>
</dbReference>
<feature type="modified residue" description="4-aspartylphosphate" evidence="2">
    <location>
        <position position="52"/>
    </location>
</feature>
<dbReference type="SUPFAM" id="SSF52172">
    <property type="entry name" value="CheY-like"/>
    <property type="match status" value="1"/>
</dbReference>
<organism evidence="4 5">
    <name type="scientific">Candidatus Wolfebacteria bacterium CG10_big_fil_rev_8_21_14_0_10_31_9</name>
    <dbReference type="NCBI Taxonomy" id="1975070"/>
    <lineage>
        <taxon>Bacteria</taxon>
        <taxon>Candidatus Wolfeibacteriota</taxon>
    </lineage>
</organism>
<comment type="caution">
    <text evidence="4">The sequence shown here is derived from an EMBL/GenBank/DDBJ whole genome shotgun (WGS) entry which is preliminary data.</text>
</comment>
<evidence type="ECO:0000313" key="4">
    <source>
        <dbReference type="EMBL" id="PIR44267.1"/>
    </source>
</evidence>
<protein>
    <submittedName>
        <fullName evidence="4">Response regulator</fullName>
    </submittedName>
</protein>
<dbReference type="Pfam" id="PF00072">
    <property type="entry name" value="Response_reg"/>
    <property type="match status" value="1"/>
</dbReference>
<dbReference type="PANTHER" id="PTHR44591:SF3">
    <property type="entry name" value="RESPONSE REGULATORY DOMAIN-CONTAINING PROTEIN"/>
    <property type="match status" value="1"/>
</dbReference>
<dbReference type="PROSITE" id="PS50110">
    <property type="entry name" value="RESPONSE_REGULATORY"/>
    <property type="match status" value="1"/>
</dbReference>
<dbReference type="PANTHER" id="PTHR44591">
    <property type="entry name" value="STRESS RESPONSE REGULATOR PROTEIN 1"/>
    <property type="match status" value="1"/>
</dbReference>
<keyword evidence="1 2" id="KW-0597">Phosphoprotein</keyword>
<name>A0A2H0RCR4_9BACT</name>
<gene>
    <name evidence="4" type="ORF">COV23_00680</name>
</gene>
<evidence type="ECO:0000313" key="5">
    <source>
        <dbReference type="Proteomes" id="UP000231602"/>
    </source>
</evidence>